<keyword evidence="2" id="KW-0503">Monooxygenase</keyword>
<protein>
    <submittedName>
        <fullName evidence="4">LLM class flavin-dependent oxidoreductase</fullName>
        <ecNumber evidence="4">1.-.-.-</ecNumber>
    </submittedName>
</protein>
<dbReference type="RefSeq" id="WP_379583100.1">
    <property type="nucleotide sequence ID" value="NZ_JBHSQW010000009.1"/>
</dbReference>
<dbReference type="Proteomes" id="UP001596302">
    <property type="component" value="Unassembled WGS sequence"/>
</dbReference>
<dbReference type="EC" id="1.-.-.-" evidence="4"/>
<dbReference type="SUPFAM" id="SSF51679">
    <property type="entry name" value="Bacterial luciferase-like"/>
    <property type="match status" value="1"/>
</dbReference>
<dbReference type="InterPro" id="IPR011251">
    <property type="entry name" value="Luciferase-like_dom"/>
</dbReference>
<comment type="caution">
    <text evidence="4">The sequence shown here is derived from an EMBL/GenBank/DDBJ whole genome shotgun (WGS) entry which is preliminary data.</text>
</comment>
<evidence type="ECO:0000313" key="4">
    <source>
        <dbReference type="EMBL" id="MFC5993489.1"/>
    </source>
</evidence>
<reference evidence="5" key="1">
    <citation type="journal article" date="2019" name="Int. J. Syst. Evol. Microbiol.">
        <title>The Global Catalogue of Microorganisms (GCM) 10K type strain sequencing project: providing services to taxonomists for standard genome sequencing and annotation.</title>
        <authorList>
            <consortium name="The Broad Institute Genomics Platform"/>
            <consortium name="The Broad Institute Genome Sequencing Center for Infectious Disease"/>
            <person name="Wu L."/>
            <person name="Ma J."/>
        </authorList>
    </citation>
    <scope>NUCLEOTIDE SEQUENCE [LARGE SCALE GENOMIC DNA]</scope>
    <source>
        <strain evidence="5">CCM 8391</strain>
    </source>
</reference>
<keyword evidence="5" id="KW-1185">Reference proteome</keyword>
<gene>
    <name evidence="4" type="ORF">ACFQE5_04575</name>
</gene>
<proteinExistence type="predicted"/>
<dbReference type="InterPro" id="IPR036661">
    <property type="entry name" value="Luciferase-like_sf"/>
</dbReference>
<sequence>MKVSMFHLMPHRELPDDFERRYKSVWVDPPFPELADPDRVGQFYNWTLDELVHAARVGFDGICVNEHHQNAYGFMPGPNLMGAALARETTGMDVAIVQMGATLPTTQPPIRIAEEYAMLDCISGGRLIAGMPLGTAMDACQVYGITPVEQRERYYEAHDLILKAWQSREMFAWNGKYTKLGKVNLWPRPVQKPHPPVWVPGTGSYSTWEFSAKHDHCYCFLSYFGAKAAEQTMAGFWRFVDQYGLKQNPYRAGFLQLVVVADTDEQAERDYARHCEYFYRKCMHIPVHYFGPPGHQDYRSLEKGIRSGLTVKIAQELESVRQYSYRELVDKQFVIAGSPATVREQLAEACRTLHIGNLMVLLQIGSMPHDLTMRNIDLFAEQVLPHLRPLWDDEPWENQWWPERLRTKERAS</sequence>
<keyword evidence="1 4" id="KW-0560">Oxidoreductase</keyword>
<dbReference type="EMBL" id="JBHSQW010000009">
    <property type="protein sequence ID" value="MFC5993489.1"/>
    <property type="molecule type" value="Genomic_DNA"/>
</dbReference>
<dbReference type="GO" id="GO:0016491">
    <property type="term" value="F:oxidoreductase activity"/>
    <property type="evidence" value="ECO:0007669"/>
    <property type="project" value="UniProtKB-KW"/>
</dbReference>
<evidence type="ECO:0000259" key="3">
    <source>
        <dbReference type="Pfam" id="PF00296"/>
    </source>
</evidence>
<feature type="domain" description="Luciferase-like" evidence="3">
    <location>
        <begin position="48"/>
        <end position="349"/>
    </location>
</feature>
<dbReference type="PANTHER" id="PTHR30137:SF8">
    <property type="entry name" value="BLR5498 PROTEIN"/>
    <property type="match status" value="1"/>
</dbReference>
<evidence type="ECO:0000256" key="2">
    <source>
        <dbReference type="ARBA" id="ARBA00023033"/>
    </source>
</evidence>
<evidence type="ECO:0000313" key="5">
    <source>
        <dbReference type="Proteomes" id="UP001596302"/>
    </source>
</evidence>
<dbReference type="Pfam" id="PF00296">
    <property type="entry name" value="Bac_luciferase"/>
    <property type="match status" value="1"/>
</dbReference>
<name>A0ABW1IZ46_9PSEU</name>
<evidence type="ECO:0000256" key="1">
    <source>
        <dbReference type="ARBA" id="ARBA00023002"/>
    </source>
</evidence>
<organism evidence="4 5">
    <name type="scientific">Pseudonocardia hispaniensis</name>
    <dbReference type="NCBI Taxonomy" id="904933"/>
    <lineage>
        <taxon>Bacteria</taxon>
        <taxon>Bacillati</taxon>
        <taxon>Actinomycetota</taxon>
        <taxon>Actinomycetes</taxon>
        <taxon>Pseudonocardiales</taxon>
        <taxon>Pseudonocardiaceae</taxon>
        <taxon>Pseudonocardia</taxon>
    </lineage>
</organism>
<dbReference type="PANTHER" id="PTHR30137">
    <property type="entry name" value="LUCIFERASE-LIKE MONOOXYGENASE"/>
    <property type="match status" value="1"/>
</dbReference>
<dbReference type="InterPro" id="IPR050766">
    <property type="entry name" value="Bact_Lucif_Oxidored"/>
</dbReference>
<accession>A0ABW1IZ46</accession>
<dbReference type="Gene3D" id="3.20.20.30">
    <property type="entry name" value="Luciferase-like domain"/>
    <property type="match status" value="1"/>
</dbReference>